<feature type="compositionally biased region" description="Basic and acidic residues" evidence="1">
    <location>
        <begin position="140"/>
        <end position="153"/>
    </location>
</feature>
<reference evidence="2" key="1">
    <citation type="submission" date="2014-12" db="EMBL/GenBank/DDBJ databases">
        <title>Parallel Evolution in Life History Adaptation Evident in the Tissue-Specific Poeciliopsis prolifica transcriptome.</title>
        <authorList>
            <person name="Jue N.K."/>
            <person name="Foley R.J."/>
            <person name="Obergfell C."/>
            <person name="Reznick D.N."/>
            <person name="O'Neill R.J."/>
            <person name="O'Neill M.J."/>
        </authorList>
    </citation>
    <scope>NUCLEOTIDE SEQUENCE</scope>
</reference>
<organism evidence="2">
    <name type="scientific">Poeciliopsis prolifica</name>
    <name type="common">blackstripe livebearer</name>
    <dbReference type="NCBI Taxonomy" id="188132"/>
    <lineage>
        <taxon>Eukaryota</taxon>
        <taxon>Metazoa</taxon>
        <taxon>Chordata</taxon>
        <taxon>Craniata</taxon>
        <taxon>Vertebrata</taxon>
        <taxon>Euteleostomi</taxon>
        <taxon>Actinopterygii</taxon>
        <taxon>Neopterygii</taxon>
        <taxon>Teleostei</taxon>
        <taxon>Neoteleostei</taxon>
        <taxon>Acanthomorphata</taxon>
        <taxon>Ovalentaria</taxon>
        <taxon>Atherinomorphae</taxon>
        <taxon>Cyprinodontiformes</taxon>
        <taxon>Poeciliidae</taxon>
        <taxon>Poeciliinae</taxon>
        <taxon>Poeciliopsis</taxon>
    </lineage>
</organism>
<proteinExistence type="predicted"/>
<evidence type="ECO:0000256" key="1">
    <source>
        <dbReference type="SAM" id="MobiDB-lite"/>
    </source>
</evidence>
<protein>
    <submittedName>
        <fullName evidence="2">PPUP9740</fullName>
    </submittedName>
</protein>
<feature type="compositionally biased region" description="Polar residues" evidence="1">
    <location>
        <begin position="130"/>
        <end position="139"/>
    </location>
</feature>
<feature type="region of interest" description="Disordered" evidence="1">
    <location>
        <begin position="47"/>
        <end position="153"/>
    </location>
</feature>
<accession>A0A0S7JWZ3</accession>
<name>A0A0S7JWZ3_9TELE</name>
<evidence type="ECO:0000313" key="2">
    <source>
        <dbReference type="EMBL" id="JAO04488.1"/>
    </source>
</evidence>
<feature type="compositionally biased region" description="Basic and acidic residues" evidence="1">
    <location>
        <begin position="105"/>
        <end position="118"/>
    </location>
</feature>
<dbReference type="EMBL" id="GBYX01477193">
    <property type="protein sequence ID" value="JAO04488.1"/>
    <property type="molecule type" value="Transcribed_RNA"/>
</dbReference>
<sequence length="153" mass="16809">MTQPVIYLLTLNLNLVRRLTLITVLKSVNSRFSFTKCNFYISGSSQESNLDLSAVSPEPSCQTEDNSTGEEAFNRANVNGDEMNNIDQTAVSIEQQQQDPPAEQDSDKEGESGQKSESEETEPTAEGPDTLQTETSLPKSTREDTHDTDSAES</sequence>
<dbReference type="AlphaFoldDB" id="A0A0S7JWZ3"/>
<gene>
    <name evidence="2" type="primary">PPUP9740</name>
</gene>